<comment type="similarity">
    <text evidence="12">Belongs to the GPI family.</text>
</comment>
<dbReference type="Pfam" id="PF00923">
    <property type="entry name" value="TAL_FSA"/>
    <property type="match status" value="1"/>
</dbReference>
<name>A0ABX0K0I7_9PROT</name>
<dbReference type="Proteomes" id="UP000631653">
    <property type="component" value="Unassembled WGS sequence"/>
</dbReference>
<dbReference type="NCBIfam" id="NF007080">
    <property type="entry name" value="PRK09533.1"/>
    <property type="match status" value="1"/>
</dbReference>
<dbReference type="InterPro" id="IPR013785">
    <property type="entry name" value="Aldolase_TIM"/>
</dbReference>
<dbReference type="InterPro" id="IPR018225">
    <property type="entry name" value="Transaldolase_AS"/>
</dbReference>
<dbReference type="PANTHER" id="PTHR10683">
    <property type="entry name" value="TRANSALDOLASE"/>
    <property type="match status" value="1"/>
</dbReference>
<comment type="catalytic activity">
    <reaction evidence="10 11">
        <text>D-sedoheptulose 7-phosphate + D-glyceraldehyde 3-phosphate = D-erythrose 4-phosphate + beta-D-fructose 6-phosphate</text>
        <dbReference type="Rhea" id="RHEA:17053"/>
        <dbReference type="ChEBI" id="CHEBI:16897"/>
        <dbReference type="ChEBI" id="CHEBI:57483"/>
        <dbReference type="ChEBI" id="CHEBI:57634"/>
        <dbReference type="ChEBI" id="CHEBI:59776"/>
        <dbReference type="EC" id="2.2.1.2"/>
    </reaction>
</comment>
<dbReference type="PANTHER" id="PTHR10683:SF31">
    <property type="entry name" value="TRANSALDOLASE"/>
    <property type="match status" value="1"/>
</dbReference>
<evidence type="ECO:0000313" key="13">
    <source>
        <dbReference type="EMBL" id="NHN89237.1"/>
    </source>
</evidence>
<dbReference type="Gene3D" id="3.20.20.70">
    <property type="entry name" value="Aldolase class I"/>
    <property type="match status" value="1"/>
</dbReference>
<comment type="caution">
    <text evidence="13">The sequence shown here is derived from an EMBL/GenBank/DDBJ whole genome shotgun (WGS) entry which is preliminary data.</text>
</comment>
<dbReference type="Gene3D" id="3.40.50.10490">
    <property type="entry name" value="Glucose-6-phosphate isomerase like protein, domain 1"/>
    <property type="match status" value="3"/>
</dbReference>
<dbReference type="CDD" id="cd00955">
    <property type="entry name" value="Transaldolase_like"/>
    <property type="match status" value="1"/>
</dbReference>
<keyword evidence="9 11" id="KW-0704">Schiff base</keyword>
<dbReference type="SUPFAM" id="SSF53697">
    <property type="entry name" value="SIS domain"/>
    <property type="match status" value="1"/>
</dbReference>
<protein>
    <recommendedName>
        <fullName evidence="5 11">Transaldolase</fullName>
        <ecNumber evidence="5 11">2.2.1.2</ecNumber>
    </recommendedName>
</protein>
<keyword evidence="12" id="KW-0312">Gluconeogenesis</keyword>
<dbReference type="EC" id="2.2.1.2" evidence="5 11"/>
<dbReference type="PROSITE" id="PS01054">
    <property type="entry name" value="TRANSALDOLASE_1"/>
    <property type="match status" value="1"/>
</dbReference>
<comment type="function">
    <text evidence="1 11">Transaldolase is important for the balance of metabolites in the pentose-phosphate pathway.</text>
</comment>
<keyword evidence="8 11" id="KW-0570">Pentose shunt</keyword>
<comment type="similarity">
    <text evidence="4 11">Belongs to the transaldolase family. Type 2 subfamily.</text>
</comment>
<dbReference type="CDD" id="cd05015">
    <property type="entry name" value="SIS_PGI_1"/>
    <property type="match status" value="1"/>
</dbReference>
<evidence type="ECO:0000313" key="14">
    <source>
        <dbReference type="Proteomes" id="UP000631653"/>
    </source>
</evidence>
<comment type="subcellular location">
    <subcellularLocation>
        <location evidence="2 11">Cytoplasm</location>
    </subcellularLocation>
</comment>
<evidence type="ECO:0000256" key="10">
    <source>
        <dbReference type="ARBA" id="ARBA00048810"/>
    </source>
</evidence>
<dbReference type="Pfam" id="PF00342">
    <property type="entry name" value="PGI"/>
    <property type="match status" value="1"/>
</dbReference>
<proteinExistence type="inferred from homology"/>
<comment type="pathway">
    <text evidence="3 11">Carbohydrate degradation; pentose phosphate pathway; D-glyceraldehyde 3-phosphate and beta-D-fructose 6-phosphate from D-ribose 5-phosphate and D-xylulose 5-phosphate (non-oxidative stage): step 2/3.</text>
</comment>
<keyword evidence="14" id="KW-1185">Reference proteome</keyword>
<keyword evidence="6 11" id="KW-0963">Cytoplasm</keyword>
<dbReference type="SUPFAM" id="SSF51569">
    <property type="entry name" value="Aldolase"/>
    <property type="match status" value="1"/>
</dbReference>
<evidence type="ECO:0000256" key="11">
    <source>
        <dbReference type="HAMAP-Rule" id="MF_00493"/>
    </source>
</evidence>
<dbReference type="EMBL" id="WOSY01000010">
    <property type="protein sequence ID" value="NHN89237.1"/>
    <property type="molecule type" value="Genomic_DNA"/>
</dbReference>
<feature type="active site" description="Schiff-base intermediate with substrate" evidence="11">
    <location>
        <position position="148"/>
    </location>
</feature>
<gene>
    <name evidence="11" type="primary">tal</name>
    <name evidence="13" type="ORF">GOB81_11455</name>
</gene>
<organism evidence="13 14">
    <name type="scientific">Acetobacter conturbans</name>
    <dbReference type="NCBI Taxonomy" id="1737472"/>
    <lineage>
        <taxon>Bacteria</taxon>
        <taxon>Pseudomonadati</taxon>
        <taxon>Pseudomonadota</taxon>
        <taxon>Alphaproteobacteria</taxon>
        <taxon>Acetobacterales</taxon>
        <taxon>Acetobacteraceae</taxon>
        <taxon>Acetobacter</taxon>
    </lineage>
</organism>
<dbReference type="PROSITE" id="PS51463">
    <property type="entry name" value="P_GLUCOSE_ISOMERASE_3"/>
    <property type="match status" value="1"/>
</dbReference>
<dbReference type="InterPro" id="IPR001672">
    <property type="entry name" value="G6P_Isomerase"/>
</dbReference>
<evidence type="ECO:0000256" key="7">
    <source>
        <dbReference type="ARBA" id="ARBA00022679"/>
    </source>
</evidence>
<evidence type="ECO:0000256" key="1">
    <source>
        <dbReference type="ARBA" id="ARBA00003518"/>
    </source>
</evidence>
<dbReference type="GO" id="GO:0004801">
    <property type="term" value="F:transaldolase activity"/>
    <property type="evidence" value="ECO:0007669"/>
    <property type="project" value="UniProtKB-EC"/>
</dbReference>
<dbReference type="NCBIfam" id="TIGR00876">
    <property type="entry name" value="tal_mycobact"/>
    <property type="match status" value="1"/>
</dbReference>
<keyword evidence="12 13" id="KW-0413">Isomerase</keyword>
<reference evidence="13 14" key="1">
    <citation type="journal article" date="2020" name="Int. J. Syst. Evol. Microbiol.">
        <title>Novel acetic acid bacteria from cider fermentations: Acetobacter conturbans sp. nov. and Acetobacter fallax sp. nov.</title>
        <authorList>
            <person name="Sombolestani A.S."/>
            <person name="Cleenwerck I."/>
            <person name="Cnockaert M."/>
            <person name="Borremans W."/>
            <person name="Wieme A.D."/>
            <person name="De Vuyst L."/>
            <person name="Vandamme P."/>
        </authorList>
    </citation>
    <scope>NUCLEOTIDE SEQUENCE [LARGE SCALE GENOMIC DNA]</scope>
    <source>
        <strain evidence="13 14">LMG 1627</strain>
    </source>
</reference>
<evidence type="ECO:0000256" key="9">
    <source>
        <dbReference type="ARBA" id="ARBA00023270"/>
    </source>
</evidence>
<dbReference type="InterPro" id="IPR046348">
    <property type="entry name" value="SIS_dom_sf"/>
</dbReference>
<sequence>MNASSASGKSPLCALEQFGQSPWLDFVRRGYTRDGSMAALVEKDGIRGVTSNPAIFQKAMGEGTDYDAQIRDILGKEIVSAGELYERLAVEDIREVAHVLKPVFDRTKGEDGYVSFEVSPYLARDTEATIEEAGRLWHTVSEPNLMIKIPATKEGLPAIHRKIADGVNINVTLLFSLDMYKAVVEAWISGLEARHKDGLSVSGIASVASFFVSRVDGKVDGEIDRRVKAGDKDAEALKAIRGKVAIANAKMAYLHWQEIMKSERWAKLKTAGAQPQRLLWASTGTKDKAYSDVLYVDGLIGPETVNTLPPATLDAFRDHGTAHASLGENVDAAKQVMAEVKRLGLDLDAMTTKLVDEGVVSFEDAFDGLLGSVAKKQNELLGKKLTETKLSLPKEFDDAVKAGLEEWRKGGTIRRLWAKDASVWTNGTEAKWLKWLDIVSDRLEHLTELEAFQQEVKARGFKQILLLGMGGSSLGPEVLAMTFGKHEGYGHLYVLDSTDPQQVRTFEGKIDPKETLFIVSSKSGSTLEPNIMLSYFFDVAQKAIGAKAGEHFVAVTDPGSALEKKAAADGFWKVFHGEKQIGGRYSVMSNFGMVPAAASGVPLKLFLEDALHGVKACDGSVPPSANPGVLLGTVFGVGAEKFGRDKITIIATKQVMDFGAWAEQLIAESTGKRGKGLIPIDDETLAGPTHYGKDRLFVYFRLASEHSHEQDEAVRTLIDAGEPVVTINLHDRRQIAQEFFRWEIATAVSGVFLGINPFDQPDVEASKIETKKLTAAYNETGSLPPESPFATDGDLEFFADRKNAELLKGDTTQAILKAHFDRVKAGDYVGLLAYIERDRSSIEWIQHTRLAIRDAKTIATAAEFGPRFLHSTGQAYKGGPDTGVFLQITADDAHDLPVPGARYSFGVVKAAQARGDFDVLAERGRRALRVHIKGDLKKGLTTLASAIRAAI</sequence>
<evidence type="ECO:0000256" key="5">
    <source>
        <dbReference type="ARBA" id="ARBA00013151"/>
    </source>
</evidence>
<dbReference type="InterPro" id="IPR001585">
    <property type="entry name" value="TAL/FSA"/>
</dbReference>
<evidence type="ECO:0000256" key="12">
    <source>
        <dbReference type="RuleBase" id="RU000612"/>
    </source>
</evidence>
<evidence type="ECO:0000256" key="4">
    <source>
        <dbReference type="ARBA" id="ARBA00008426"/>
    </source>
</evidence>
<evidence type="ECO:0000256" key="3">
    <source>
        <dbReference type="ARBA" id="ARBA00004857"/>
    </source>
</evidence>
<dbReference type="PRINTS" id="PR00662">
    <property type="entry name" value="G6PISOMERASE"/>
</dbReference>
<evidence type="ECO:0000256" key="2">
    <source>
        <dbReference type="ARBA" id="ARBA00004496"/>
    </source>
</evidence>
<comment type="pathway">
    <text evidence="12">Carbohydrate degradation; glycolysis; D-glyceraldehyde 3-phosphate and glycerone phosphate from D-glucose: step 2/4.</text>
</comment>
<dbReference type="RefSeq" id="WP_173570567.1">
    <property type="nucleotide sequence ID" value="NZ_WOSY01000010.1"/>
</dbReference>
<comment type="catalytic activity">
    <reaction evidence="12">
        <text>alpha-D-glucose 6-phosphate = beta-D-fructose 6-phosphate</text>
        <dbReference type="Rhea" id="RHEA:11816"/>
        <dbReference type="ChEBI" id="CHEBI:57634"/>
        <dbReference type="ChEBI" id="CHEBI:58225"/>
        <dbReference type="EC" id="5.3.1.9"/>
    </reaction>
</comment>
<dbReference type="NCBIfam" id="NF002881">
    <property type="entry name" value="PRK03343.1"/>
    <property type="match status" value="1"/>
</dbReference>
<dbReference type="HAMAP" id="MF_00493">
    <property type="entry name" value="Transaldolase_2"/>
    <property type="match status" value="1"/>
</dbReference>
<evidence type="ECO:0000256" key="8">
    <source>
        <dbReference type="ARBA" id="ARBA00023126"/>
    </source>
</evidence>
<dbReference type="InterPro" id="IPR004732">
    <property type="entry name" value="Transaldolase_2"/>
</dbReference>
<keyword evidence="12" id="KW-0324">Glycolysis</keyword>
<evidence type="ECO:0000256" key="6">
    <source>
        <dbReference type="ARBA" id="ARBA00022490"/>
    </source>
</evidence>
<dbReference type="InterPro" id="IPR035476">
    <property type="entry name" value="SIS_PGI_1"/>
</dbReference>
<accession>A0ABX0K0I7</accession>
<keyword evidence="7 11" id="KW-0808">Transferase</keyword>
<dbReference type="GO" id="GO:0004347">
    <property type="term" value="F:glucose-6-phosphate isomerase activity"/>
    <property type="evidence" value="ECO:0007669"/>
    <property type="project" value="UniProtKB-EC"/>
</dbReference>